<dbReference type="FunFam" id="3.40.50.720:FF:000084">
    <property type="entry name" value="Short-chain dehydrogenase reductase"/>
    <property type="match status" value="1"/>
</dbReference>
<proteinExistence type="predicted"/>
<dbReference type="PRINTS" id="PR00080">
    <property type="entry name" value="SDRFAMILY"/>
</dbReference>
<dbReference type="InterPro" id="IPR002347">
    <property type="entry name" value="SDR_fam"/>
</dbReference>
<dbReference type="GO" id="GO:0016491">
    <property type="term" value="F:oxidoreductase activity"/>
    <property type="evidence" value="ECO:0007669"/>
    <property type="project" value="UniProtKB-KW"/>
</dbReference>
<dbReference type="InterPro" id="IPR020904">
    <property type="entry name" value="Sc_DH/Rdtase_CS"/>
</dbReference>
<evidence type="ECO:0000313" key="2">
    <source>
        <dbReference type="EMBL" id="RUS84562.1"/>
    </source>
</evidence>
<keyword evidence="1" id="KW-0560">Oxidoreductase</keyword>
<evidence type="ECO:0000313" key="3">
    <source>
        <dbReference type="Proteomes" id="UP000271974"/>
    </source>
</evidence>
<accession>A0A3S1BMZ8</accession>
<dbReference type="PROSITE" id="PS00061">
    <property type="entry name" value="ADH_SHORT"/>
    <property type="match status" value="1"/>
</dbReference>
<protein>
    <submittedName>
        <fullName evidence="2">Uncharacterized protein</fullName>
    </submittedName>
</protein>
<dbReference type="Proteomes" id="UP000271974">
    <property type="component" value="Unassembled WGS sequence"/>
</dbReference>
<dbReference type="AlphaFoldDB" id="A0A3S1BMZ8"/>
<dbReference type="PANTHER" id="PTHR43975:SF2">
    <property type="entry name" value="EG:BACR7A4.14 PROTEIN-RELATED"/>
    <property type="match status" value="1"/>
</dbReference>
<organism evidence="2 3">
    <name type="scientific">Elysia chlorotica</name>
    <name type="common">Eastern emerald elysia</name>
    <name type="synonym">Sea slug</name>
    <dbReference type="NCBI Taxonomy" id="188477"/>
    <lineage>
        <taxon>Eukaryota</taxon>
        <taxon>Metazoa</taxon>
        <taxon>Spiralia</taxon>
        <taxon>Lophotrochozoa</taxon>
        <taxon>Mollusca</taxon>
        <taxon>Gastropoda</taxon>
        <taxon>Heterobranchia</taxon>
        <taxon>Euthyneura</taxon>
        <taxon>Panpulmonata</taxon>
        <taxon>Sacoglossa</taxon>
        <taxon>Placobranchoidea</taxon>
        <taxon>Plakobranchidae</taxon>
        <taxon>Elysia</taxon>
    </lineage>
</organism>
<evidence type="ECO:0000256" key="1">
    <source>
        <dbReference type="ARBA" id="ARBA00023002"/>
    </source>
</evidence>
<dbReference type="SUPFAM" id="SSF51735">
    <property type="entry name" value="NAD(P)-binding Rossmann-fold domains"/>
    <property type="match status" value="1"/>
</dbReference>
<dbReference type="PANTHER" id="PTHR43975">
    <property type="entry name" value="ZGC:101858"/>
    <property type="match status" value="1"/>
</dbReference>
<dbReference type="Gene3D" id="3.40.50.720">
    <property type="entry name" value="NAD(P)-binding Rossmann-like Domain"/>
    <property type="match status" value="1"/>
</dbReference>
<name>A0A3S1BMZ8_ELYCH</name>
<dbReference type="PRINTS" id="PR00081">
    <property type="entry name" value="GDHRDH"/>
</dbReference>
<comment type="caution">
    <text evidence="2">The sequence shown here is derived from an EMBL/GenBank/DDBJ whole genome shotgun (WGS) entry which is preliminary data.</text>
</comment>
<dbReference type="Pfam" id="PF13561">
    <property type="entry name" value="adh_short_C2"/>
    <property type="match status" value="1"/>
</dbReference>
<sequence length="269" mass="28800">MANFRDKSVIVTGSSSGIGEAAALMFAGKGANMTVCGRDELRLREIVEACLKAGQEAGHSNRVITVSGDLSSADVRAETIDKTVEAFGKLDILVVNHGAYHAARGMNDVTEEIFDSIIDKNVKSVLFLIKQAVPHLEKTGGSVVVTSSIASTLSTVGNIAYNISKAAVDHMMRNLALELGPKGIRINATNPTYTKTRIFRDLPPAFLNGRSFKAVSEGHPLHGRHSNPEEQAEVILFLASDAARDSAGIPLVSAGHRKRLTRTCPERVL</sequence>
<dbReference type="OrthoDB" id="6146133at2759"/>
<dbReference type="InterPro" id="IPR036291">
    <property type="entry name" value="NAD(P)-bd_dom_sf"/>
</dbReference>
<dbReference type="STRING" id="188477.A0A3S1BMZ8"/>
<keyword evidence="3" id="KW-1185">Reference proteome</keyword>
<reference evidence="2 3" key="1">
    <citation type="submission" date="2019-01" db="EMBL/GenBank/DDBJ databases">
        <title>A draft genome assembly of the solar-powered sea slug Elysia chlorotica.</title>
        <authorList>
            <person name="Cai H."/>
            <person name="Li Q."/>
            <person name="Fang X."/>
            <person name="Li J."/>
            <person name="Curtis N.E."/>
            <person name="Altenburger A."/>
            <person name="Shibata T."/>
            <person name="Feng M."/>
            <person name="Maeda T."/>
            <person name="Schwartz J.A."/>
            <person name="Shigenobu S."/>
            <person name="Lundholm N."/>
            <person name="Nishiyama T."/>
            <person name="Yang H."/>
            <person name="Hasebe M."/>
            <person name="Li S."/>
            <person name="Pierce S.K."/>
            <person name="Wang J."/>
        </authorList>
    </citation>
    <scope>NUCLEOTIDE SEQUENCE [LARGE SCALE GENOMIC DNA]</scope>
    <source>
        <strain evidence="2">EC2010</strain>
        <tissue evidence="2">Whole organism of an adult</tissue>
    </source>
</reference>
<dbReference type="EMBL" id="RQTK01000201">
    <property type="protein sequence ID" value="RUS84562.1"/>
    <property type="molecule type" value="Genomic_DNA"/>
</dbReference>
<gene>
    <name evidence="2" type="ORF">EGW08_007657</name>
</gene>